<evidence type="ECO:0000313" key="4">
    <source>
        <dbReference type="Proteomes" id="UP001432027"/>
    </source>
</evidence>
<dbReference type="GO" id="GO:0008289">
    <property type="term" value="F:lipid binding"/>
    <property type="evidence" value="ECO:0007669"/>
    <property type="project" value="InterPro"/>
</dbReference>
<evidence type="ECO:0000313" key="3">
    <source>
        <dbReference type="EMBL" id="GMS92533.1"/>
    </source>
</evidence>
<feature type="region of interest" description="Disordered" evidence="1">
    <location>
        <begin position="1"/>
        <end position="21"/>
    </location>
</feature>
<dbReference type="EMBL" id="BTSX01000004">
    <property type="protein sequence ID" value="GMS92533.1"/>
    <property type="molecule type" value="Genomic_DNA"/>
</dbReference>
<dbReference type="Proteomes" id="UP001432027">
    <property type="component" value="Unassembled WGS sequence"/>
</dbReference>
<protein>
    <recommendedName>
        <fullName evidence="2">Lipid-binding serum glycoprotein C-terminal domain-containing protein</fullName>
    </recommendedName>
</protein>
<accession>A0AAV5TG12</accession>
<dbReference type="PANTHER" id="PTHR10504">
    <property type="entry name" value="BACTERICIDAL PERMEABILITY-INCREASING BPI PROTEIN-RELATED"/>
    <property type="match status" value="1"/>
</dbReference>
<dbReference type="Gene3D" id="3.15.20.10">
    <property type="entry name" value="Bactericidal permeability-increasing protein, domain 2"/>
    <property type="match status" value="1"/>
</dbReference>
<dbReference type="AlphaFoldDB" id="A0AAV5TG12"/>
<sequence>TSQQYGPAPAPAPAPSYGGAAAAAAPSYGAASPAPAPAPAPVEAPAPAPPMSPMCQMCAMSADDPAGFIRDLAMNLNLGKLKDLFLSTQLLTTCSTDNDYTVDLTGEFSPGGQGGTPFGPFPTMFPKPVGHQMVEAIVSDFTINSLFYWMHKKGFLNFRIGPETPKIGELLKTTCSEEEEGLDDVPPQA</sequence>
<proteinExistence type="predicted"/>
<evidence type="ECO:0000259" key="2">
    <source>
        <dbReference type="Pfam" id="PF02886"/>
    </source>
</evidence>
<gene>
    <name evidence="3" type="ORF">PENTCL1PPCAC_14708</name>
</gene>
<dbReference type="InterPro" id="IPR017943">
    <property type="entry name" value="Bactericidal_perm-incr_a/b_dom"/>
</dbReference>
<name>A0AAV5TG12_9BILA</name>
<dbReference type="InterPro" id="IPR001124">
    <property type="entry name" value="Lipid-bd_serum_glycop_C"/>
</dbReference>
<dbReference type="Pfam" id="PF02886">
    <property type="entry name" value="LBP_BPI_CETP_C"/>
    <property type="match status" value="1"/>
</dbReference>
<dbReference type="InterPro" id="IPR032942">
    <property type="entry name" value="BPI/LBP/Plunc"/>
</dbReference>
<feature type="non-terminal residue" evidence="3">
    <location>
        <position position="1"/>
    </location>
</feature>
<keyword evidence="4" id="KW-1185">Reference proteome</keyword>
<organism evidence="3 4">
    <name type="scientific">Pristionchus entomophagus</name>
    <dbReference type="NCBI Taxonomy" id="358040"/>
    <lineage>
        <taxon>Eukaryota</taxon>
        <taxon>Metazoa</taxon>
        <taxon>Ecdysozoa</taxon>
        <taxon>Nematoda</taxon>
        <taxon>Chromadorea</taxon>
        <taxon>Rhabditida</taxon>
        <taxon>Rhabditina</taxon>
        <taxon>Diplogasteromorpha</taxon>
        <taxon>Diplogasteroidea</taxon>
        <taxon>Neodiplogasteridae</taxon>
        <taxon>Pristionchus</taxon>
    </lineage>
</organism>
<dbReference type="SUPFAM" id="SSF55394">
    <property type="entry name" value="Bactericidal permeability-increasing protein, BPI"/>
    <property type="match status" value="1"/>
</dbReference>
<dbReference type="PANTHER" id="PTHR10504:SF144">
    <property type="entry name" value="BPI1 DOMAIN-CONTAINING PROTEIN"/>
    <property type="match status" value="1"/>
</dbReference>
<evidence type="ECO:0000256" key="1">
    <source>
        <dbReference type="SAM" id="MobiDB-lite"/>
    </source>
</evidence>
<dbReference type="GO" id="GO:0005615">
    <property type="term" value="C:extracellular space"/>
    <property type="evidence" value="ECO:0007669"/>
    <property type="project" value="TreeGrafter"/>
</dbReference>
<comment type="caution">
    <text evidence="3">The sequence shown here is derived from an EMBL/GenBank/DDBJ whole genome shotgun (WGS) entry which is preliminary data.</text>
</comment>
<reference evidence="3" key="1">
    <citation type="submission" date="2023-10" db="EMBL/GenBank/DDBJ databases">
        <title>Genome assembly of Pristionchus species.</title>
        <authorList>
            <person name="Yoshida K."/>
            <person name="Sommer R.J."/>
        </authorList>
    </citation>
    <scope>NUCLEOTIDE SEQUENCE</scope>
    <source>
        <strain evidence="3">RS0144</strain>
    </source>
</reference>
<feature type="domain" description="Lipid-binding serum glycoprotein C-terminal" evidence="2">
    <location>
        <begin position="102"/>
        <end position="173"/>
    </location>
</feature>